<dbReference type="SUPFAM" id="SSF51556">
    <property type="entry name" value="Metallo-dependent hydrolases"/>
    <property type="match status" value="1"/>
</dbReference>
<dbReference type="Gene3D" id="2.30.40.10">
    <property type="entry name" value="Urease, subunit C, domain 1"/>
    <property type="match status" value="1"/>
</dbReference>
<dbReference type="RefSeq" id="WP_203000972.1">
    <property type="nucleotide sequence ID" value="NZ_JAEMEF010000010.1"/>
</dbReference>
<evidence type="ECO:0000313" key="3">
    <source>
        <dbReference type="EMBL" id="MBL7560466.1"/>
    </source>
</evidence>
<dbReference type="EMBL" id="JAEMEF010000010">
    <property type="protein sequence ID" value="MBL7560466.1"/>
    <property type="molecule type" value="Genomic_DNA"/>
</dbReference>
<reference evidence="3 4" key="1">
    <citation type="submission" date="2020-12" db="EMBL/GenBank/DDBJ databases">
        <title>Olleya sediminilitoris sp. nov., isolated from a tidal flat.</title>
        <authorList>
            <person name="Park S."/>
            <person name="Yoon J.-H."/>
        </authorList>
    </citation>
    <scope>NUCLEOTIDE SEQUENCE [LARGE SCALE GENOMIC DNA]</scope>
    <source>
        <strain evidence="3 4">YSTF-M6</strain>
    </source>
</reference>
<proteinExistence type="predicted"/>
<dbReference type="Proteomes" id="UP000605013">
    <property type="component" value="Unassembled WGS sequence"/>
</dbReference>
<dbReference type="InterPro" id="IPR032466">
    <property type="entry name" value="Metal_Hydrolase"/>
</dbReference>
<protein>
    <submittedName>
        <fullName evidence="3">Amidohydrolase</fullName>
    </submittedName>
</protein>
<dbReference type="PROSITE" id="PS51257">
    <property type="entry name" value="PROKAR_LIPOPROTEIN"/>
    <property type="match status" value="1"/>
</dbReference>
<feature type="chain" id="PRO_5045677013" evidence="1">
    <location>
        <begin position="21"/>
        <end position="540"/>
    </location>
</feature>
<evidence type="ECO:0000259" key="2">
    <source>
        <dbReference type="Pfam" id="PF07969"/>
    </source>
</evidence>
<dbReference type="InterPro" id="IPR013108">
    <property type="entry name" value="Amidohydro_3"/>
</dbReference>
<feature type="domain" description="Amidohydrolase 3" evidence="2">
    <location>
        <begin position="70"/>
        <end position="538"/>
    </location>
</feature>
<evidence type="ECO:0000313" key="4">
    <source>
        <dbReference type="Proteomes" id="UP000605013"/>
    </source>
</evidence>
<organism evidence="3 4">
    <name type="scientific">Olleya sediminilitoris</name>
    <dbReference type="NCBI Taxonomy" id="2795739"/>
    <lineage>
        <taxon>Bacteria</taxon>
        <taxon>Pseudomonadati</taxon>
        <taxon>Bacteroidota</taxon>
        <taxon>Flavobacteriia</taxon>
        <taxon>Flavobacteriales</taxon>
        <taxon>Flavobacteriaceae</taxon>
    </lineage>
</organism>
<dbReference type="CDD" id="cd01300">
    <property type="entry name" value="YtcJ_like"/>
    <property type="match status" value="1"/>
</dbReference>
<keyword evidence="1" id="KW-0732">Signal</keyword>
<dbReference type="SUPFAM" id="SSF51338">
    <property type="entry name" value="Composite domain of metallo-dependent hydrolases"/>
    <property type="match status" value="1"/>
</dbReference>
<evidence type="ECO:0000256" key="1">
    <source>
        <dbReference type="SAM" id="SignalP"/>
    </source>
</evidence>
<dbReference type="InterPro" id="IPR011059">
    <property type="entry name" value="Metal-dep_hydrolase_composite"/>
</dbReference>
<name>A0ABS1WMW7_9FLAO</name>
<gene>
    <name evidence="3" type="ORF">JAO71_11695</name>
</gene>
<dbReference type="PANTHER" id="PTHR22642:SF2">
    <property type="entry name" value="PROTEIN LONG AFTER FAR-RED 3"/>
    <property type="match status" value="1"/>
</dbReference>
<dbReference type="Pfam" id="PF07969">
    <property type="entry name" value="Amidohydro_3"/>
    <property type="match status" value="1"/>
</dbReference>
<keyword evidence="4" id="KW-1185">Reference proteome</keyword>
<dbReference type="Gene3D" id="3.10.310.70">
    <property type="match status" value="1"/>
</dbReference>
<dbReference type="InterPro" id="IPR033932">
    <property type="entry name" value="YtcJ-like"/>
</dbReference>
<accession>A0ABS1WMW7</accession>
<dbReference type="Gene3D" id="3.20.20.140">
    <property type="entry name" value="Metal-dependent hydrolases"/>
    <property type="match status" value="1"/>
</dbReference>
<sequence length="540" mass="60064">MKLLKIALLLCIVASCSTNKTDVDTIVTNANVYTVDATFAKAEAFAIKDGKFVATGTTKEITNKYLSTNIIDANGKTIVPGFIDAHCHFYGLGLNQLNVDLRGTTSFDDVMKKTIDFYNNKPTNFIIGRGWDQNDWEDKKYPNKLLLDKLYPSTPVALTRVDGHAMLCNQAALDLAGITVDSKIDGGEILKENGKLTGVLIDNPMELVEAVFPEQTVQQQIDALLSAQKICTDLGLTTVSDAGLDKQVIQLIDSLQKAGKLDMRVYAMISNKKENLDYYLTKGKVKTDRLNVQSVKVYADGALGSRGAALKQEYTDQHDHFGALVIGTDAYKDLAERIAKAGYQMNTHAIGDSANRFVLQTYEKTLKNEANRRWRVEHAQVITDHDFDYFKNENIIPSIQPTHATSDMYWAADRLGSKRIKGAYAYKTLLEKSGRVALGTDFPVEKVSPFLTFYASVSRQDLKQFPKGGFNIENGLSREETLRGMTIWAAYANFEEQEKGSIETGKFADFIILDKDIMTVDQNEIPNITVKETYINGVAQ</sequence>
<dbReference type="PANTHER" id="PTHR22642">
    <property type="entry name" value="IMIDAZOLONEPROPIONASE"/>
    <property type="match status" value="1"/>
</dbReference>
<feature type="signal peptide" evidence="1">
    <location>
        <begin position="1"/>
        <end position="20"/>
    </location>
</feature>
<comment type="caution">
    <text evidence="3">The sequence shown here is derived from an EMBL/GenBank/DDBJ whole genome shotgun (WGS) entry which is preliminary data.</text>
</comment>